<dbReference type="EMBL" id="JAMOIM010000025">
    <property type="protein sequence ID" value="MCW6511366.1"/>
    <property type="molecule type" value="Genomic_DNA"/>
</dbReference>
<proteinExistence type="predicted"/>
<gene>
    <name evidence="2" type="ORF">M8523_25620</name>
</gene>
<feature type="transmembrane region" description="Helical" evidence="1">
    <location>
        <begin position="51"/>
        <end position="75"/>
    </location>
</feature>
<dbReference type="Proteomes" id="UP001165667">
    <property type="component" value="Unassembled WGS sequence"/>
</dbReference>
<evidence type="ECO:0000313" key="2">
    <source>
        <dbReference type="EMBL" id="MCW6511366.1"/>
    </source>
</evidence>
<keyword evidence="3" id="KW-1185">Reference proteome</keyword>
<evidence type="ECO:0000313" key="3">
    <source>
        <dbReference type="Proteomes" id="UP001165667"/>
    </source>
</evidence>
<dbReference type="RefSeq" id="WP_282587744.1">
    <property type="nucleotide sequence ID" value="NZ_JAMOIM010000025.1"/>
</dbReference>
<organism evidence="2 3">
    <name type="scientific">Lichenifustis flavocetrariae</name>
    <dbReference type="NCBI Taxonomy" id="2949735"/>
    <lineage>
        <taxon>Bacteria</taxon>
        <taxon>Pseudomonadati</taxon>
        <taxon>Pseudomonadota</taxon>
        <taxon>Alphaproteobacteria</taxon>
        <taxon>Hyphomicrobiales</taxon>
        <taxon>Lichenihabitantaceae</taxon>
        <taxon>Lichenifustis</taxon>
    </lineage>
</organism>
<keyword evidence="1" id="KW-0812">Transmembrane</keyword>
<evidence type="ECO:0000256" key="1">
    <source>
        <dbReference type="SAM" id="Phobius"/>
    </source>
</evidence>
<reference evidence="2" key="1">
    <citation type="submission" date="2022-05" db="EMBL/GenBank/DDBJ databases">
        <authorList>
            <person name="Pankratov T."/>
        </authorList>
    </citation>
    <scope>NUCLEOTIDE SEQUENCE</scope>
    <source>
        <strain evidence="2">BP6-180914</strain>
    </source>
</reference>
<accession>A0AA41Z1Q5</accession>
<dbReference type="AlphaFoldDB" id="A0AA41Z1Q5"/>
<sequence>MLTLVSVAPIVSLTLAVTLATSLGCALDEGSVHPCRVAGIDIGDALYTGAVFGWLMLVTWAGLLVSLGVWIWLIAHRRS</sequence>
<protein>
    <submittedName>
        <fullName evidence="2">Uncharacterized protein</fullName>
    </submittedName>
</protein>
<keyword evidence="1" id="KW-1133">Transmembrane helix</keyword>
<name>A0AA41Z1Q5_9HYPH</name>
<keyword evidence="1" id="KW-0472">Membrane</keyword>
<comment type="caution">
    <text evidence="2">The sequence shown here is derived from an EMBL/GenBank/DDBJ whole genome shotgun (WGS) entry which is preliminary data.</text>
</comment>